<keyword evidence="1 4" id="KW-0560">Oxidoreductase</keyword>
<dbReference type="InterPro" id="IPR002569">
    <property type="entry name" value="Met_Sox_Rdtase_MsrA_dom"/>
</dbReference>
<reference evidence="6" key="1">
    <citation type="journal article" date="2022" name="Toxins">
        <title>Genomic Analysis of Sphingopyxis sp. USTB-05 for Biodegrading Cyanobacterial Hepatotoxins.</title>
        <authorList>
            <person name="Liu C."/>
            <person name="Xu Q."/>
            <person name="Zhao Z."/>
            <person name="Zhang H."/>
            <person name="Liu X."/>
            <person name="Yin C."/>
            <person name="Liu Y."/>
            <person name="Yan H."/>
        </authorList>
    </citation>
    <scope>NUCLEOTIDE SEQUENCE</scope>
    <source>
        <strain evidence="6">NBD5</strain>
    </source>
</reference>
<dbReference type="HAMAP" id="MF_01401">
    <property type="entry name" value="MsrA"/>
    <property type="match status" value="1"/>
</dbReference>
<protein>
    <recommendedName>
        <fullName evidence="4">Peptide methionine sulfoxide reductase MsrA</fullName>
        <shortName evidence="4">Protein-methionine-S-oxide reductase</shortName>
        <ecNumber evidence="4">1.8.4.11</ecNumber>
    </recommendedName>
    <alternativeName>
        <fullName evidence="4">Peptide-methionine (S)-S-oxide reductase</fullName>
        <shortName evidence="4">Peptide Met(O) reductase</shortName>
    </alternativeName>
</protein>
<evidence type="ECO:0000256" key="4">
    <source>
        <dbReference type="HAMAP-Rule" id="MF_01401"/>
    </source>
</evidence>
<accession>A0ABY4XDV1</accession>
<dbReference type="RefSeq" id="WP_252168843.1">
    <property type="nucleotide sequence ID" value="NZ_CP084931.1"/>
</dbReference>
<proteinExistence type="inferred from homology"/>
<comment type="similarity">
    <text evidence="4">Belongs to the MsrA Met sulfoxide reductase family.</text>
</comment>
<evidence type="ECO:0000256" key="1">
    <source>
        <dbReference type="ARBA" id="ARBA00023002"/>
    </source>
</evidence>
<keyword evidence="7" id="KW-1185">Reference proteome</keyword>
<dbReference type="Pfam" id="PF01625">
    <property type="entry name" value="PMSR"/>
    <property type="match status" value="1"/>
</dbReference>
<dbReference type="InterPro" id="IPR036509">
    <property type="entry name" value="Met_Sox_Rdtase_MsrA_sf"/>
</dbReference>
<comment type="catalytic activity">
    <reaction evidence="2 4">
        <text>L-methionyl-[protein] + [thioredoxin]-disulfide + H2O = L-methionyl-(S)-S-oxide-[protein] + [thioredoxin]-dithiol</text>
        <dbReference type="Rhea" id="RHEA:14217"/>
        <dbReference type="Rhea" id="RHEA-COMP:10698"/>
        <dbReference type="Rhea" id="RHEA-COMP:10700"/>
        <dbReference type="Rhea" id="RHEA-COMP:12313"/>
        <dbReference type="Rhea" id="RHEA-COMP:12315"/>
        <dbReference type="ChEBI" id="CHEBI:15377"/>
        <dbReference type="ChEBI" id="CHEBI:16044"/>
        <dbReference type="ChEBI" id="CHEBI:29950"/>
        <dbReference type="ChEBI" id="CHEBI:44120"/>
        <dbReference type="ChEBI" id="CHEBI:50058"/>
        <dbReference type="EC" id="1.8.4.11"/>
    </reaction>
</comment>
<evidence type="ECO:0000256" key="2">
    <source>
        <dbReference type="ARBA" id="ARBA00047806"/>
    </source>
</evidence>
<feature type="domain" description="Peptide methionine sulphoxide reductase MsrA" evidence="5">
    <location>
        <begin position="52"/>
        <end position="204"/>
    </location>
</feature>
<name>A0ABY4XDV1_9SPHN</name>
<feature type="active site" evidence="4">
    <location>
        <position position="59"/>
    </location>
</feature>
<dbReference type="Gene3D" id="3.30.1060.10">
    <property type="entry name" value="Peptide methionine sulphoxide reductase MsrA"/>
    <property type="match status" value="1"/>
</dbReference>
<sequence length="226" mass="24167">MKTATSPALARTALGLALGGAALLALAPLRAEPVVQAPAAALREQADAPRETAIFAGGCFWGVEGVMRHVKGVVATTAGYAGGDAATARYALVSTGTTGHAEAVRVVFDPRQVDYADLLRIYFSVITDPTQRDRQGPDEGTQYRSALFPQSAAQKRVAEAYIAQLGRAHLYPGPIVTRIEAAKGFYPAEAHHQNYLARNPDDPYIVINDQPKVAALRRLYPASWRG</sequence>
<evidence type="ECO:0000259" key="5">
    <source>
        <dbReference type="Pfam" id="PF01625"/>
    </source>
</evidence>
<evidence type="ECO:0000313" key="7">
    <source>
        <dbReference type="Proteomes" id="UP001056937"/>
    </source>
</evidence>
<gene>
    <name evidence="4 6" type="primary">msrA</name>
    <name evidence="6" type="ORF">LHA26_17845</name>
</gene>
<evidence type="ECO:0000313" key="6">
    <source>
        <dbReference type="EMBL" id="USI75029.1"/>
    </source>
</evidence>
<comment type="catalytic activity">
    <reaction evidence="3 4">
        <text>[thioredoxin]-disulfide + L-methionine + H2O = L-methionine (S)-S-oxide + [thioredoxin]-dithiol</text>
        <dbReference type="Rhea" id="RHEA:19993"/>
        <dbReference type="Rhea" id="RHEA-COMP:10698"/>
        <dbReference type="Rhea" id="RHEA-COMP:10700"/>
        <dbReference type="ChEBI" id="CHEBI:15377"/>
        <dbReference type="ChEBI" id="CHEBI:29950"/>
        <dbReference type="ChEBI" id="CHEBI:50058"/>
        <dbReference type="ChEBI" id="CHEBI:57844"/>
        <dbReference type="ChEBI" id="CHEBI:58772"/>
        <dbReference type="EC" id="1.8.4.11"/>
    </reaction>
</comment>
<comment type="function">
    <text evidence="4">Has an important function as a repair enzyme for proteins that have been inactivated by oxidation. Catalyzes the reversible oxidation-reduction of methionine sulfoxide in proteins to methionine.</text>
</comment>
<dbReference type="Proteomes" id="UP001056937">
    <property type="component" value="Chromosome 2"/>
</dbReference>
<organism evidence="6 7">
    <name type="scientific">Sphingomonas morindae</name>
    <dbReference type="NCBI Taxonomy" id="1541170"/>
    <lineage>
        <taxon>Bacteria</taxon>
        <taxon>Pseudomonadati</taxon>
        <taxon>Pseudomonadota</taxon>
        <taxon>Alphaproteobacteria</taxon>
        <taxon>Sphingomonadales</taxon>
        <taxon>Sphingomonadaceae</taxon>
        <taxon>Sphingomonas</taxon>
    </lineage>
</organism>
<dbReference type="GO" id="GO:0008113">
    <property type="term" value="F:peptide-methionine (S)-S-oxide reductase activity"/>
    <property type="evidence" value="ECO:0007669"/>
    <property type="project" value="UniProtKB-EC"/>
</dbReference>
<dbReference type="EC" id="1.8.4.11" evidence="4"/>
<dbReference type="EMBL" id="CP084931">
    <property type="protein sequence ID" value="USI75029.1"/>
    <property type="molecule type" value="Genomic_DNA"/>
</dbReference>
<dbReference type="PANTHER" id="PTHR43774:SF1">
    <property type="entry name" value="PEPTIDE METHIONINE SULFOXIDE REDUCTASE MSRA 2"/>
    <property type="match status" value="1"/>
</dbReference>
<dbReference type="PANTHER" id="PTHR43774">
    <property type="entry name" value="PEPTIDE METHIONINE SULFOXIDE REDUCTASE"/>
    <property type="match status" value="1"/>
</dbReference>
<dbReference type="SUPFAM" id="SSF55068">
    <property type="entry name" value="Peptide methionine sulfoxide reductase"/>
    <property type="match status" value="1"/>
</dbReference>
<evidence type="ECO:0000256" key="3">
    <source>
        <dbReference type="ARBA" id="ARBA00048782"/>
    </source>
</evidence>
<dbReference type="NCBIfam" id="TIGR00401">
    <property type="entry name" value="msrA"/>
    <property type="match status" value="1"/>
</dbReference>